<evidence type="ECO:0000313" key="1">
    <source>
        <dbReference type="EMBL" id="QHU31929.1"/>
    </source>
</evidence>
<name>A0A6C0LLY3_9ZZZZ</name>
<proteinExistence type="predicted"/>
<reference evidence="1" key="1">
    <citation type="journal article" date="2020" name="Nature">
        <title>Giant virus diversity and host interactions through global metagenomics.</title>
        <authorList>
            <person name="Schulz F."/>
            <person name="Roux S."/>
            <person name="Paez-Espino D."/>
            <person name="Jungbluth S."/>
            <person name="Walsh D.A."/>
            <person name="Denef V.J."/>
            <person name="McMahon K.D."/>
            <person name="Konstantinidis K.T."/>
            <person name="Eloe-Fadrosh E.A."/>
            <person name="Kyrpides N.C."/>
            <person name="Woyke T."/>
        </authorList>
    </citation>
    <scope>NUCLEOTIDE SEQUENCE</scope>
    <source>
        <strain evidence="1">GVMAG-M-3300027963-41</strain>
    </source>
</reference>
<protein>
    <submittedName>
        <fullName evidence="1">Uncharacterized protein</fullName>
    </submittedName>
</protein>
<sequence>MNAARKVIHTAPASTIRLQYASNLYLTKHEKPLFPLFLQPTAPYLALVGNVGHPLSDYYSSFFQWASNRWKSIVYIPGEVEESVIGNPYDILKHHENVFILTKQNPFYIYEPYKLAMWTPTEQTAYRKLFIFTYGCQDQRTFLEHHGTIYSHGINGINGKIHTNSRGYEESPADGFQTNAVLTISSK</sequence>
<accession>A0A6C0LLY3</accession>
<organism evidence="1">
    <name type="scientific">viral metagenome</name>
    <dbReference type="NCBI Taxonomy" id="1070528"/>
    <lineage>
        <taxon>unclassified sequences</taxon>
        <taxon>metagenomes</taxon>
        <taxon>organismal metagenomes</taxon>
    </lineage>
</organism>
<dbReference type="AlphaFoldDB" id="A0A6C0LLY3"/>
<dbReference type="EMBL" id="MN740534">
    <property type="protein sequence ID" value="QHU31929.1"/>
    <property type="molecule type" value="Genomic_DNA"/>
</dbReference>